<gene>
    <name evidence="2" type="ORF">LSINAPIS_LOCUS10867</name>
</gene>
<feature type="signal peptide" evidence="1">
    <location>
        <begin position="1"/>
        <end position="15"/>
    </location>
</feature>
<reference evidence="2 3" key="1">
    <citation type="submission" date="2017-07" db="EMBL/GenBank/DDBJ databases">
        <authorList>
            <person name="Talla V."/>
            <person name="Backstrom N."/>
        </authorList>
    </citation>
    <scope>NUCLEOTIDE SEQUENCE [LARGE SCALE GENOMIC DNA]</scope>
</reference>
<evidence type="ECO:0000313" key="2">
    <source>
        <dbReference type="EMBL" id="VVD00173.1"/>
    </source>
</evidence>
<keyword evidence="1" id="KW-0732">Signal</keyword>
<name>A0A5E4QR65_9NEOP</name>
<sequence length="68" mass="8069">MKLLIVLAVVAMASAQVNFYSFQFKLWTTIHMIPHKFKLWTTIHKIPHKFNSPIIIHIMRIIIHGKFK</sequence>
<evidence type="ECO:0000313" key="3">
    <source>
        <dbReference type="Proteomes" id="UP000324832"/>
    </source>
</evidence>
<dbReference type="AlphaFoldDB" id="A0A5E4QR65"/>
<feature type="chain" id="PRO_5022979679" evidence="1">
    <location>
        <begin position="16"/>
        <end position="68"/>
    </location>
</feature>
<protein>
    <submittedName>
        <fullName evidence="2">Uncharacterized protein</fullName>
    </submittedName>
</protein>
<keyword evidence="3" id="KW-1185">Reference proteome</keyword>
<accession>A0A5E4QR65</accession>
<organism evidence="2 3">
    <name type="scientific">Leptidea sinapis</name>
    <dbReference type="NCBI Taxonomy" id="189913"/>
    <lineage>
        <taxon>Eukaryota</taxon>
        <taxon>Metazoa</taxon>
        <taxon>Ecdysozoa</taxon>
        <taxon>Arthropoda</taxon>
        <taxon>Hexapoda</taxon>
        <taxon>Insecta</taxon>
        <taxon>Pterygota</taxon>
        <taxon>Neoptera</taxon>
        <taxon>Endopterygota</taxon>
        <taxon>Lepidoptera</taxon>
        <taxon>Glossata</taxon>
        <taxon>Ditrysia</taxon>
        <taxon>Papilionoidea</taxon>
        <taxon>Pieridae</taxon>
        <taxon>Dismorphiinae</taxon>
        <taxon>Leptidea</taxon>
    </lineage>
</organism>
<proteinExistence type="predicted"/>
<dbReference type="Proteomes" id="UP000324832">
    <property type="component" value="Unassembled WGS sequence"/>
</dbReference>
<dbReference type="EMBL" id="FZQP02004490">
    <property type="protein sequence ID" value="VVD00173.1"/>
    <property type="molecule type" value="Genomic_DNA"/>
</dbReference>
<evidence type="ECO:0000256" key="1">
    <source>
        <dbReference type="SAM" id="SignalP"/>
    </source>
</evidence>